<dbReference type="Gene3D" id="3.30.70.270">
    <property type="match status" value="1"/>
</dbReference>
<comment type="caution">
    <text evidence="2">The sequence shown here is derived from an EMBL/GenBank/DDBJ whole genome shotgun (WGS) entry which is preliminary data.</text>
</comment>
<dbReference type="PANTHER" id="PTHR33064:SF37">
    <property type="entry name" value="RIBONUCLEASE H"/>
    <property type="match status" value="1"/>
</dbReference>
<evidence type="ECO:0000256" key="1">
    <source>
        <dbReference type="SAM" id="MobiDB-lite"/>
    </source>
</evidence>
<sequence>MSEEELHVEPDGPLVDHPLYETPLKILRRDTEDAKTIVAQVPMAPPDEAKLERRSELVGMASGSGRPTTGDSASEDAHEVRSDFEEAVPTLDTQSVAAQDDAMTATTDEVTIEDIEVGDPTENTPEEIERLRQIIWKRRHLLMGKGNALPPAAVGAVCDVDEGEAAPAAQRVRRVAPQFREKLSDLIKSLLSAKMITPSTSPWASPIVIIIKKKWRGYPALYRLQASEQSDAIDGVSHSDDQRSLGRLGQGALVLLTRYDQWLLGAEGLEAHPKDLEMLGNLPFPLTLRAMQSYLGSLNYYRRFIEDFAIYAAVLYELHEGDFQEIGRQEENNSSGRGTGGVVASTEQADRWTLAKFAFTMLKAKLVSTPILKHFDPDRTLVIIHYAI</sequence>
<feature type="region of interest" description="Disordered" evidence="1">
    <location>
        <begin position="59"/>
        <end position="78"/>
    </location>
</feature>
<dbReference type="OrthoDB" id="8064693at2759"/>
<dbReference type="InterPro" id="IPR043502">
    <property type="entry name" value="DNA/RNA_pol_sf"/>
</dbReference>
<reference evidence="2" key="1">
    <citation type="submission" date="2023-04" db="EMBL/GenBank/DDBJ databases">
        <title>Phytophthora fragariaefolia NBRC 109709.</title>
        <authorList>
            <person name="Ichikawa N."/>
            <person name="Sato H."/>
            <person name="Tonouchi N."/>
        </authorList>
    </citation>
    <scope>NUCLEOTIDE SEQUENCE</scope>
    <source>
        <strain evidence="2">NBRC 109709</strain>
    </source>
</reference>
<organism evidence="2 3">
    <name type="scientific">Phytophthora fragariaefolia</name>
    <dbReference type="NCBI Taxonomy" id="1490495"/>
    <lineage>
        <taxon>Eukaryota</taxon>
        <taxon>Sar</taxon>
        <taxon>Stramenopiles</taxon>
        <taxon>Oomycota</taxon>
        <taxon>Peronosporomycetes</taxon>
        <taxon>Peronosporales</taxon>
        <taxon>Peronosporaceae</taxon>
        <taxon>Phytophthora</taxon>
    </lineage>
</organism>
<dbReference type="Gene3D" id="3.10.10.10">
    <property type="entry name" value="HIV Type 1 Reverse Transcriptase, subunit A, domain 1"/>
    <property type="match status" value="1"/>
</dbReference>
<dbReference type="SUPFAM" id="SSF56672">
    <property type="entry name" value="DNA/RNA polymerases"/>
    <property type="match status" value="2"/>
</dbReference>
<dbReference type="InterPro" id="IPR043128">
    <property type="entry name" value="Rev_trsase/Diguanyl_cyclase"/>
</dbReference>
<gene>
    <name evidence="2" type="ORF">Pfra01_001721100</name>
</gene>
<evidence type="ECO:0000313" key="2">
    <source>
        <dbReference type="EMBL" id="GMF46595.1"/>
    </source>
</evidence>
<protein>
    <submittedName>
        <fullName evidence="2">Unnamed protein product</fullName>
    </submittedName>
</protein>
<evidence type="ECO:0000313" key="3">
    <source>
        <dbReference type="Proteomes" id="UP001165121"/>
    </source>
</evidence>
<proteinExistence type="predicted"/>
<dbReference type="PANTHER" id="PTHR33064">
    <property type="entry name" value="POL PROTEIN"/>
    <property type="match status" value="1"/>
</dbReference>
<dbReference type="InterPro" id="IPR051320">
    <property type="entry name" value="Viral_Replic_Matur_Polypro"/>
</dbReference>
<dbReference type="Proteomes" id="UP001165121">
    <property type="component" value="Unassembled WGS sequence"/>
</dbReference>
<keyword evidence="3" id="KW-1185">Reference proteome</keyword>
<name>A0A9W6XVW4_9STRA</name>
<dbReference type="EMBL" id="BSXT01001989">
    <property type="protein sequence ID" value="GMF46595.1"/>
    <property type="molecule type" value="Genomic_DNA"/>
</dbReference>
<dbReference type="AlphaFoldDB" id="A0A9W6XVW4"/>
<accession>A0A9W6XVW4</accession>